<dbReference type="PANTHER" id="PTHR43522:SF2">
    <property type="entry name" value="TRANSKETOLASE 1-RELATED"/>
    <property type="match status" value="1"/>
</dbReference>
<evidence type="ECO:0000256" key="15">
    <source>
        <dbReference type="PIRSR" id="PIRSR605478-1"/>
    </source>
</evidence>
<evidence type="ECO:0000256" key="7">
    <source>
        <dbReference type="ARBA" id="ARBA00013152"/>
    </source>
</evidence>
<keyword evidence="22" id="KW-1185">Reference proteome</keyword>
<keyword evidence="11 18" id="KW-0460">Magnesium</keyword>
<feature type="binding site" evidence="16">
    <location>
        <position position="464"/>
    </location>
    <ligand>
        <name>substrate</name>
    </ligand>
</feature>
<dbReference type="GO" id="GO:0009052">
    <property type="term" value="P:pentose-phosphate shunt, non-oxidative branch"/>
    <property type="evidence" value="ECO:0007669"/>
    <property type="project" value="UniProtKB-ARBA"/>
</dbReference>
<dbReference type="Pfam" id="PF02779">
    <property type="entry name" value="Transket_pyr"/>
    <property type="match status" value="1"/>
</dbReference>
<evidence type="ECO:0000256" key="2">
    <source>
        <dbReference type="ARBA" id="ARBA00001941"/>
    </source>
</evidence>
<dbReference type="InterPro" id="IPR009014">
    <property type="entry name" value="Transketo_C/PFOR_II"/>
</dbReference>
<dbReference type="PANTHER" id="PTHR43522">
    <property type="entry name" value="TRANSKETOLASE"/>
    <property type="match status" value="1"/>
</dbReference>
<dbReference type="InterPro" id="IPR033247">
    <property type="entry name" value="Transketolase_fam"/>
</dbReference>
<dbReference type="InterPro" id="IPR029061">
    <property type="entry name" value="THDP-binding"/>
</dbReference>
<dbReference type="AlphaFoldDB" id="A0A1X6YJ30"/>
<feature type="binding site" evidence="17">
    <location>
        <position position="440"/>
    </location>
    <ligand>
        <name>thiamine diphosphate</name>
        <dbReference type="ChEBI" id="CHEBI:58937"/>
    </ligand>
</feature>
<dbReference type="GO" id="GO:0004802">
    <property type="term" value="F:transketolase activity"/>
    <property type="evidence" value="ECO:0007669"/>
    <property type="project" value="UniProtKB-UniRule"/>
</dbReference>
<feature type="binding site" evidence="16">
    <location>
        <position position="476"/>
    </location>
    <ligand>
        <name>substrate</name>
    </ligand>
</feature>
<feature type="binding site" evidence="17">
    <location>
        <begin position="124"/>
        <end position="126"/>
    </location>
    <ligand>
        <name>thiamine diphosphate</name>
        <dbReference type="ChEBI" id="CHEBI:58937"/>
    </ligand>
</feature>
<feature type="binding site" evidence="16">
    <location>
        <position position="35"/>
    </location>
    <ligand>
        <name>substrate</name>
    </ligand>
</feature>
<feature type="binding site" evidence="16">
    <location>
        <position position="387"/>
    </location>
    <ligand>
        <name>substrate</name>
    </ligand>
</feature>
<dbReference type="PROSITE" id="PS00802">
    <property type="entry name" value="TRANSKETOLASE_2"/>
    <property type="match status" value="1"/>
</dbReference>
<dbReference type="NCBIfam" id="TIGR00232">
    <property type="entry name" value="tktlase_bact"/>
    <property type="match status" value="1"/>
</dbReference>
<evidence type="ECO:0000256" key="12">
    <source>
        <dbReference type="ARBA" id="ARBA00023052"/>
    </source>
</evidence>
<dbReference type="FunFam" id="3.40.50.970:FF:000004">
    <property type="entry name" value="Transketolase"/>
    <property type="match status" value="1"/>
</dbReference>
<dbReference type="Gene3D" id="3.40.50.970">
    <property type="match status" value="2"/>
</dbReference>
<feature type="binding site" evidence="17">
    <location>
        <position position="265"/>
    </location>
    <ligand>
        <name>thiamine diphosphate</name>
        <dbReference type="ChEBI" id="CHEBI:58937"/>
    </ligand>
</feature>
<dbReference type="InterPro" id="IPR005474">
    <property type="entry name" value="Transketolase_N"/>
</dbReference>
<evidence type="ECO:0000256" key="16">
    <source>
        <dbReference type="PIRSR" id="PIRSR605478-2"/>
    </source>
</evidence>
<dbReference type="GO" id="GO:0046872">
    <property type="term" value="F:metal ion binding"/>
    <property type="evidence" value="ECO:0007669"/>
    <property type="project" value="UniProtKB-KW"/>
</dbReference>
<evidence type="ECO:0000313" key="22">
    <source>
        <dbReference type="Proteomes" id="UP000193207"/>
    </source>
</evidence>
<evidence type="ECO:0000313" key="21">
    <source>
        <dbReference type="EMBL" id="SLN22309.1"/>
    </source>
</evidence>
<gene>
    <name evidence="21" type="primary">tktA</name>
    <name evidence="21" type="ORF">ROH8110_00852</name>
</gene>
<keyword evidence="9 18" id="KW-0479">Metal-binding</keyword>
<evidence type="ECO:0000256" key="10">
    <source>
        <dbReference type="ARBA" id="ARBA00022837"/>
    </source>
</evidence>
<evidence type="ECO:0000256" key="4">
    <source>
        <dbReference type="ARBA" id="ARBA00005215"/>
    </source>
</evidence>
<comment type="pathway">
    <text evidence="3">Carbohydrate degradation; pentose phosphate pathway.</text>
</comment>
<feature type="site" description="Important for catalytic activity" evidence="19">
    <location>
        <position position="35"/>
    </location>
</feature>
<evidence type="ECO:0000256" key="6">
    <source>
        <dbReference type="ARBA" id="ARBA00011738"/>
    </source>
</evidence>
<evidence type="ECO:0000256" key="1">
    <source>
        <dbReference type="ARBA" id="ARBA00001913"/>
    </source>
</evidence>
<feature type="binding site" evidence="18">
    <location>
        <position position="194"/>
    </location>
    <ligand>
        <name>Mg(2+)</name>
        <dbReference type="ChEBI" id="CHEBI:18420"/>
    </ligand>
</feature>
<proteinExistence type="inferred from homology"/>
<evidence type="ECO:0000259" key="20">
    <source>
        <dbReference type="SMART" id="SM00861"/>
    </source>
</evidence>
<comment type="pathway">
    <text evidence="4">Carbohydrate biosynthesis; Calvin cycle.</text>
</comment>
<dbReference type="SMART" id="SM00861">
    <property type="entry name" value="Transket_pyr"/>
    <property type="match status" value="1"/>
</dbReference>
<protein>
    <recommendedName>
        <fullName evidence="7 14">Transketolase</fullName>
        <ecNumber evidence="7 14">2.2.1.1</ecNumber>
    </recommendedName>
</protein>
<name>A0A1X6YJ30_9RHOB</name>
<keyword evidence="10" id="KW-0106">Calcium</keyword>
<feature type="binding site" evidence="17">
    <location>
        <position position="75"/>
    </location>
    <ligand>
        <name>thiamine diphosphate</name>
        <dbReference type="ChEBI" id="CHEBI:58937"/>
    </ligand>
</feature>
<dbReference type="Gene3D" id="3.40.50.920">
    <property type="match status" value="1"/>
</dbReference>
<feature type="binding site" evidence="18">
    <location>
        <position position="162"/>
    </location>
    <ligand>
        <name>Mg(2+)</name>
        <dbReference type="ChEBI" id="CHEBI:18420"/>
    </ligand>
</feature>
<evidence type="ECO:0000256" key="5">
    <source>
        <dbReference type="ARBA" id="ARBA00007131"/>
    </source>
</evidence>
<comment type="subunit">
    <text evidence="6">Homodimer.</text>
</comment>
<organism evidence="21 22">
    <name type="scientific">Roseovarius halotolerans</name>
    <dbReference type="NCBI Taxonomy" id="505353"/>
    <lineage>
        <taxon>Bacteria</taxon>
        <taxon>Pseudomonadati</taxon>
        <taxon>Pseudomonadota</taxon>
        <taxon>Alphaproteobacteria</taxon>
        <taxon>Rhodobacterales</taxon>
        <taxon>Roseobacteraceae</taxon>
        <taxon>Roseovarius</taxon>
    </lineage>
</organism>
<comment type="catalytic activity">
    <reaction evidence="13">
        <text>D-sedoheptulose 7-phosphate + D-glyceraldehyde 3-phosphate = aldehydo-D-ribose 5-phosphate + D-xylulose 5-phosphate</text>
        <dbReference type="Rhea" id="RHEA:10508"/>
        <dbReference type="ChEBI" id="CHEBI:57483"/>
        <dbReference type="ChEBI" id="CHEBI:57737"/>
        <dbReference type="ChEBI" id="CHEBI:58273"/>
        <dbReference type="ChEBI" id="CHEBI:59776"/>
        <dbReference type="EC" id="2.2.1.1"/>
    </reaction>
</comment>
<evidence type="ECO:0000256" key="13">
    <source>
        <dbReference type="ARBA" id="ARBA00049473"/>
    </source>
</evidence>
<dbReference type="FunFam" id="3.40.50.970:FF:000003">
    <property type="entry name" value="Transketolase"/>
    <property type="match status" value="1"/>
</dbReference>
<dbReference type="Pfam" id="PF00456">
    <property type="entry name" value="Transketolase_N"/>
    <property type="match status" value="1"/>
</dbReference>
<dbReference type="RefSeq" id="WP_085816996.1">
    <property type="nucleotide sequence ID" value="NZ_FWFU01000001.1"/>
</dbReference>
<dbReference type="EC" id="2.2.1.1" evidence="7 14"/>
<evidence type="ECO:0000256" key="11">
    <source>
        <dbReference type="ARBA" id="ARBA00022842"/>
    </source>
</evidence>
<feature type="binding site" evidence="16">
    <location>
        <position position="265"/>
    </location>
    <ligand>
        <name>substrate</name>
    </ligand>
</feature>
<keyword evidence="8 21" id="KW-0808">Transferase</keyword>
<dbReference type="CDD" id="cd02012">
    <property type="entry name" value="TPP_TK"/>
    <property type="match status" value="1"/>
</dbReference>
<dbReference type="EMBL" id="FWFU01000001">
    <property type="protein sequence ID" value="SLN22309.1"/>
    <property type="molecule type" value="Genomic_DNA"/>
</dbReference>
<dbReference type="OrthoDB" id="8732661at2"/>
<evidence type="ECO:0000256" key="14">
    <source>
        <dbReference type="NCBIfam" id="TIGR00232"/>
    </source>
</evidence>
<evidence type="ECO:0000256" key="8">
    <source>
        <dbReference type="ARBA" id="ARBA00022679"/>
    </source>
</evidence>
<dbReference type="InterPro" id="IPR005475">
    <property type="entry name" value="Transketolase-like_Pyr-bd"/>
</dbReference>
<feature type="domain" description="Transketolase-like pyrimidine-binding" evidence="20">
    <location>
        <begin position="357"/>
        <end position="528"/>
    </location>
</feature>
<feature type="binding site" evidence="17">
    <location>
        <position position="192"/>
    </location>
    <ligand>
        <name>thiamine diphosphate</name>
        <dbReference type="ChEBI" id="CHEBI:58937"/>
    </ligand>
</feature>
<evidence type="ECO:0000256" key="17">
    <source>
        <dbReference type="PIRSR" id="PIRSR605478-3"/>
    </source>
</evidence>
<comment type="similarity">
    <text evidence="5">Belongs to the transketolase family.</text>
</comment>
<accession>A0A1X6YJ30</accession>
<comment type="cofactor">
    <cofactor evidence="18">
        <name>Mg(2+)</name>
        <dbReference type="ChEBI" id="CHEBI:18420"/>
    </cofactor>
    <text evidence="18">Binds 1 Mg(2+) ion per subunit. Can also utilize other divalent metal cations, such as Ca(2+), Mn(2+) and Co(2+).</text>
</comment>
<feature type="binding site" evidence="16">
    <location>
        <position position="472"/>
    </location>
    <ligand>
        <name>substrate</name>
    </ligand>
</feature>
<dbReference type="FunFam" id="3.40.50.920:FF:000003">
    <property type="entry name" value="Transketolase"/>
    <property type="match status" value="1"/>
</dbReference>
<feature type="binding site" evidence="18">
    <location>
        <position position="192"/>
    </location>
    <ligand>
        <name>Mg(2+)</name>
        <dbReference type="ChEBI" id="CHEBI:18420"/>
    </ligand>
</feature>
<comment type="cofactor">
    <cofactor evidence="17">
        <name>thiamine diphosphate</name>
        <dbReference type="ChEBI" id="CHEBI:58937"/>
    </cofactor>
    <text evidence="17">Binds 1 thiamine pyrophosphate per subunit. During the reaction, the substrate forms a covalent intermediate with the cofactor.</text>
</comment>
<feature type="active site" description="Proton donor" evidence="15">
    <location>
        <position position="414"/>
    </location>
</feature>
<feature type="binding site" evidence="17">
    <location>
        <position position="163"/>
    </location>
    <ligand>
        <name>thiamine diphosphate</name>
        <dbReference type="ChEBI" id="CHEBI:58937"/>
    </ligand>
</feature>
<evidence type="ECO:0000256" key="18">
    <source>
        <dbReference type="PIRSR" id="PIRSR605478-4"/>
    </source>
</evidence>
<evidence type="ECO:0000256" key="9">
    <source>
        <dbReference type="ARBA" id="ARBA00022723"/>
    </source>
</evidence>
<dbReference type="Proteomes" id="UP000193207">
    <property type="component" value="Unassembled WGS sequence"/>
</dbReference>
<dbReference type="Pfam" id="PF22613">
    <property type="entry name" value="Transketolase_C_1"/>
    <property type="match status" value="1"/>
</dbReference>
<keyword evidence="12 17" id="KW-0786">Thiamine pyrophosphate</keyword>
<reference evidence="21 22" key="1">
    <citation type="submission" date="2017-03" db="EMBL/GenBank/DDBJ databases">
        <authorList>
            <person name="Afonso C.L."/>
            <person name="Miller P.J."/>
            <person name="Scott M.A."/>
            <person name="Spackman E."/>
            <person name="Goraichik I."/>
            <person name="Dimitrov K.M."/>
            <person name="Suarez D.L."/>
            <person name="Swayne D.E."/>
        </authorList>
    </citation>
    <scope>NUCLEOTIDE SEQUENCE [LARGE SCALE GENOMIC DNA]</scope>
    <source>
        <strain evidence="21 22">CECT 8110</strain>
    </source>
</reference>
<evidence type="ECO:0000256" key="19">
    <source>
        <dbReference type="PIRSR" id="PIRSR605478-5"/>
    </source>
</evidence>
<dbReference type="GO" id="GO:0005829">
    <property type="term" value="C:cytosol"/>
    <property type="evidence" value="ECO:0007669"/>
    <property type="project" value="TreeGrafter"/>
</dbReference>
<dbReference type="InterPro" id="IPR055152">
    <property type="entry name" value="Transketolase-like_C_2"/>
</dbReference>
<feature type="binding site" evidence="16">
    <location>
        <position position="523"/>
    </location>
    <ligand>
        <name>substrate</name>
    </ligand>
</feature>
<sequence length="671" mass="72593">MDIAALRAANPDHWTKAAAIRALTLDAVHAANSGHSGMPMGMADVATVLFEKHLKFDAAAPEWPDRDRFILSAGHGSMLLYSLLYLTGNPDITLEEIRNFRQWGAKTAGHPENFLASGIETTTGPLGQGISNAVGFAMAEEMLRARFGRKLVDHYTYVIAGDGCLMEGVSHEAIGIAGRQALGKLIVFWDHNSITIDGKVDLSDRTDQVKRFRASGWQVLEIDGHDPAAIDAAITTARKSRKPSMIACKTHIALGHAAQDTSKGHGALTDPDQLVAAKQAYGWPHGPFEVPGDVKSAWETIGARGAAERESWNARLGETSERRQKEFARIFAGEAPKSLSARIKALKKQVSEEKPKVATRKSSEMVLEVVNPIMPETVGGSADLSGSNNTRSGDMSVFDVDNRKGRYVHWGIREHGMAAAMNGMALHGGIRPYGGTFMCFTDYARPAMRLAALMKVPSVFVMTHDSIGLGEDGPTHQPVEHLAISRATPNTWVFRPCDTVETAEAWELALRSTDTPSVLSLTRQGVPTLRHEHKNKNLTEQGAYVLADATGKRQAILIATGSEVSVAMKAREMLEAEGIGTRVVSMPCMELFAAQDDAYRKRVLPGGPVRVGVEAAIRQGWDRWLLGQGGREQKAGFVGMDSFGASAPAETLFEKFGITAEAVAQKVKSLL</sequence>
<dbReference type="CDD" id="cd07033">
    <property type="entry name" value="TPP_PYR_DXS_TK_like"/>
    <property type="match status" value="1"/>
</dbReference>
<comment type="cofactor">
    <cofactor evidence="1">
        <name>Ca(2+)</name>
        <dbReference type="ChEBI" id="CHEBI:29108"/>
    </cofactor>
</comment>
<evidence type="ECO:0000256" key="3">
    <source>
        <dbReference type="ARBA" id="ARBA00004959"/>
    </source>
</evidence>
<dbReference type="InterPro" id="IPR020826">
    <property type="entry name" value="Transketolase_BS"/>
</dbReference>
<dbReference type="InterPro" id="IPR005478">
    <property type="entry name" value="Transketolase_bac-like"/>
</dbReference>
<dbReference type="SUPFAM" id="SSF52518">
    <property type="entry name" value="Thiamin diphosphate-binding fold (THDP-binding)"/>
    <property type="match status" value="2"/>
</dbReference>
<feature type="site" description="Important for catalytic activity" evidence="19">
    <location>
        <position position="265"/>
    </location>
</feature>
<comment type="cofactor">
    <cofactor evidence="2">
        <name>Co(2+)</name>
        <dbReference type="ChEBI" id="CHEBI:48828"/>
    </cofactor>
</comment>
<dbReference type="SUPFAM" id="SSF52922">
    <property type="entry name" value="TK C-terminal domain-like"/>
    <property type="match status" value="1"/>
</dbReference>
<feature type="binding site" evidence="16">
    <location>
        <position position="360"/>
    </location>
    <ligand>
        <name>substrate</name>
    </ligand>
</feature>